<dbReference type="EMBL" id="CM023472">
    <property type="protein sequence ID" value="KAH7958610.1"/>
    <property type="molecule type" value="Genomic_DNA"/>
</dbReference>
<organism evidence="1 2">
    <name type="scientific">Dermacentor silvarum</name>
    <name type="common">Tick</name>
    <dbReference type="NCBI Taxonomy" id="543639"/>
    <lineage>
        <taxon>Eukaryota</taxon>
        <taxon>Metazoa</taxon>
        <taxon>Ecdysozoa</taxon>
        <taxon>Arthropoda</taxon>
        <taxon>Chelicerata</taxon>
        <taxon>Arachnida</taxon>
        <taxon>Acari</taxon>
        <taxon>Parasitiformes</taxon>
        <taxon>Ixodida</taxon>
        <taxon>Ixodoidea</taxon>
        <taxon>Ixodidae</taxon>
        <taxon>Rhipicephalinae</taxon>
        <taxon>Dermacentor</taxon>
    </lineage>
</organism>
<gene>
    <name evidence="1" type="ORF">HPB49_003215</name>
</gene>
<comment type="caution">
    <text evidence="1">The sequence shown here is derived from an EMBL/GenBank/DDBJ whole genome shotgun (WGS) entry which is preliminary data.</text>
</comment>
<proteinExistence type="predicted"/>
<sequence length="171" mass="18619">MDVLLRTALGVYNTITELLEAQHNSQLQRLRQTRQGCAILSRLDYPIPEKPTQVPQHKLAPNIRALINLAPIPRNMKPHRHAGRRRARVQAVARVFGDGTTDLRVLYTDAARYPEKPAMCLAVIDNTDALVASATLRTTDSGSAEGGAIALSIVHASTLPSQDAPVTIVTD</sequence>
<accession>A0ACB8D2K7</accession>
<keyword evidence="2" id="KW-1185">Reference proteome</keyword>
<dbReference type="Proteomes" id="UP000821865">
    <property type="component" value="Chromosome 3"/>
</dbReference>
<protein>
    <submittedName>
        <fullName evidence="1">Uncharacterized protein</fullName>
    </submittedName>
</protein>
<evidence type="ECO:0000313" key="2">
    <source>
        <dbReference type="Proteomes" id="UP000821865"/>
    </source>
</evidence>
<evidence type="ECO:0000313" key="1">
    <source>
        <dbReference type="EMBL" id="KAH7958610.1"/>
    </source>
</evidence>
<name>A0ACB8D2K7_DERSI</name>
<reference evidence="1" key="1">
    <citation type="submission" date="2020-05" db="EMBL/GenBank/DDBJ databases">
        <title>Large-scale comparative analyses of tick genomes elucidate their genetic diversity and vector capacities.</title>
        <authorList>
            <person name="Jia N."/>
            <person name="Wang J."/>
            <person name="Shi W."/>
            <person name="Du L."/>
            <person name="Sun Y."/>
            <person name="Zhan W."/>
            <person name="Jiang J."/>
            <person name="Wang Q."/>
            <person name="Zhang B."/>
            <person name="Ji P."/>
            <person name="Sakyi L.B."/>
            <person name="Cui X."/>
            <person name="Yuan T."/>
            <person name="Jiang B."/>
            <person name="Yang W."/>
            <person name="Lam T.T.-Y."/>
            <person name="Chang Q."/>
            <person name="Ding S."/>
            <person name="Wang X."/>
            <person name="Zhu J."/>
            <person name="Ruan X."/>
            <person name="Zhao L."/>
            <person name="Wei J."/>
            <person name="Que T."/>
            <person name="Du C."/>
            <person name="Cheng J."/>
            <person name="Dai P."/>
            <person name="Han X."/>
            <person name="Huang E."/>
            <person name="Gao Y."/>
            <person name="Liu J."/>
            <person name="Shao H."/>
            <person name="Ye R."/>
            <person name="Li L."/>
            <person name="Wei W."/>
            <person name="Wang X."/>
            <person name="Wang C."/>
            <person name="Yang T."/>
            <person name="Huo Q."/>
            <person name="Li W."/>
            <person name="Guo W."/>
            <person name="Chen H."/>
            <person name="Zhou L."/>
            <person name="Ni X."/>
            <person name="Tian J."/>
            <person name="Zhou Y."/>
            <person name="Sheng Y."/>
            <person name="Liu T."/>
            <person name="Pan Y."/>
            <person name="Xia L."/>
            <person name="Li J."/>
            <person name="Zhao F."/>
            <person name="Cao W."/>
        </authorList>
    </citation>
    <scope>NUCLEOTIDE SEQUENCE</scope>
    <source>
        <strain evidence="1">Dsil-2018</strain>
    </source>
</reference>